<keyword evidence="3" id="KW-1185">Reference proteome</keyword>
<sequence length="74" mass="8534">MEDDNDNEDDFVFDDDDLTWSQVSRVAEAQDPSYLTRASTPTPMHDDEIEEDIGENEEYDGNHGDSYKDDDDLK</sequence>
<accession>A0A6A2YH05</accession>
<evidence type="ECO:0000313" key="3">
    <source>
        <dbReference type="Proteomes" id="UP000436088"/>
    </source>
</evidence>
<dbReference type="Proteomes" id="UP000436088">
    <property type="component" value="Unassembled WGS sequence"/>
</dbReference>
<reference evidence="2" key="1">
    <citation type="submission" date="2019-09" db="EMBL/GenBank/DDBJ databases">
        <title>Draft genome information of white flower Hibiscus syriacus.</title>
        <authorList>
            <person name="Kim Y.-M."/>
        </authorList>
    </citation>
    <scope>NUCLEOTIDE SEQUENCE [LARGE SCALE GENOMIC DNA]</scope>
    <source>
        <strain evidence="2">YM2019G1</strain>
    </source>
</reference>
<evidence type="ECO:0000313" key="2">
    <source>
        <dbReference type="EMBL" id="KAE8673714.1"/>
    </source>
</evidence>
<evidence type="ECO:0000256" key="1">
    <source>
        <dbReference type="SAM" id="MobiDB-lite"/>
    </source>
</evidence>
<comment type="caution">
    <text evidence="2">The sequence shown here is derived from an EMBL/GenBank/DDBJ whole genome shotgun (WGS) entry which is preliminary data.</text>
</comment>
<name>A0A6A2YH05_HIBSY</name>
<proteinExistence type="predicted"/>
<feature type="compositionally biased region" description="Acidic residues" evidence="1">
    <location>
        <begin position="47"/>
        <end position="59"/>
    </location>
</feature>
<dbReference type="AlphaFoldDB" id="A0A6A2YH05"/>
<protein>
    <submittedName>
        <fullName evidence="2">Uncharacterized protein</fullName>
    </submittedName>
</protein>
<gene>
    <name evidence="2" type="ORF">F3Y22_tig00111774pilonHSYRG00085</name>
</gene>
<dbReference type="EMBL" id="VEPZ02001424">
    <property type="protein sequence ID" value="KAE8673714.1"/>
    <property type="molecule type" value="Genomic_DNA"/>
</dbReference>
<feature type="region of interest" description="Disordered" evidence="1">
    <location>
        <begin position="25"/>
        <end position="74"/>
    </location>
</feature>
<organism evidence="2 3">
    <name type="scientific">Hibiscus syriacus</name>
    <name type="common">Rose of Sharon</name>
    <dbReference type="NCBI Taxonomy" id="106335"/>
    <lineage>
        <taxon>Eukaryota</taxon>
        <taxon>Viridiplantae</taxon>
        <taxon>Streptophyta</taxon>
        <taxon>Embryophyta</taxon>
        <taxon>Tracheophyta</taxon>
        <taxon>Spermatophyta</taxon>
        <taxon>Magnoliopsida</taxon>
        <taxon>eudicotyledons</taxon>
        <taxon>Gunneridae</taxon>
        <taxon>Pentapetalae</taxon>
        <taxon>rosids</taxon>
        <taxon>malvids</taxon>
        <taxon>Malvales</taxon>
        <taxon>Malvaceae</taxon>
        <taxon>Malvoideae</taxon>
        <taxon>Hibiscus</taxon>
    </lineage>
</organism>